<evidence type="ECO:0000313" key="5">
    <source>
        <dbReference type="EMBL" id="EMS80702.1"/>
    </source>
</evidence>
<dbReference type="PROSITE" id="PS50110">
    <property type="entry name" value="RESPONSE_REGULATORY"/>
    <property type="match status" value="1"/>
</dbReference>
<name>S0G6Z6_9BACT</name>
<dbReference type="Pfam" id="PF00072">
    <property type="entry name" value="Response_reg"/>
    <property type="match status" value="1"/>
</dbReference>
<dbReference type="InterPro" id="IPR050595">
    <property type="entry name" value="Bact_response_regulator"/>
</dbReference>
<protein>
    <submittedName>
        <fullName evidence="5">Response regulator receiver domain-containing protein</fullName>
    </submittedName>
</protein>
<sequence>MEKMKLMLVEDEERYLQTTAKLLKKRRIKVVTAQSGAQALDLLKTHDVHVVILDIKMPGMDGFKTLKAIKTLYPPVEVIFLTGHATMDSAIEGLQSGAFDYVMKPADIDDIVTKAYEAFEKRQRLDEKIRGLTSGSKMDAHNDK</sequence>
<organism evidence="5 6">
    <name type="scientific">Desulfotignum phosphitoxidans DSM 13687</name>
    <dbReference type="NCBI Taxonomy" id="1286635"/>
    <lineage>
        <taxon>Bacteria</taxon>
        <taxon>Pseudomonadati</taxon>
        <taxon>Thermodesulfobacteriota</taxon>
        <taxon>Desulfobacteria</taxon>
        <taxon>Desulfobacterales</taxon>
        <taxon>Desulfobacteraceae</taxon>
        <taxon>Desulfotignum</taxon>
    </lineage>
</organism>
<dbReference type="PANTHER" id="PTHR44591:SF14">
    <property type="entry name" value="PROTEIN PILG"/>
    <property type="match status" value="1"/>
</dbReference>
<dbReference type="Gene3D" id="3.40.50.2300">
    <property type="match status" value="1"/>
</dbReference>
<dbReference type="RefSeq" id="WP_006964969.1">
    <property type="nucleotide sequence ID" value="NZ_APJX01000002.1"/>
</dbReference>
<dbReference type="EMBL" id="APJX01000002">
    <property type="protein sequence ID" value="EMS80702.1"/>
    <property type="molecule type" value="Genomic_DNA"/>
</dbReference>
<dbReference type="OrthoDB" id="9788090at2"/>
<dbReference type="InterPro" id="IPR011006">
    <property type="entry name" value="CheY-like_superfamily"/>
</dbReference>
<evidence type="ECO:0000256" key="1">
    <source>
        <dbReference type="ARBA" id="ARBA00022553"/>
    </source>
</evidence>
<dbReference type="CDD" id="cd00156">
    <property type="entry name" value="REC"/>
    <property type="match status" value="1"/>
</dbReference>
<accession>S0G6Z6</accession>
<dbReference type="SMART" id="SM00448">
    <property type="entry name" value="REC"/>
    <property type="match status" value="1"/>
</dbReference>
<gene>
    <name evidence="5" type="ORF">Dpo_2c03980</name>
</gene>
<comment type="caution">
    <text evidence="5">The sequence shown here is derived from an EMBL/GenBank/DDBJ whole genome shotgun (WGS) entry which is preliminary data.</text>
</comment>
<keyword evidence="6" id="KW-1185">Reference proteome</keyword>
<feature type="domain" description="Response regulatory" evidence="4">
    <location>
        <begin position="5"/>
        <end position="119"/>
    </location>
</feature>
<dbReference type="AlphaFoldDB" id="S0G6Z6"/>
<evidence type="ECO:0000256" key="2">
    <source>
        <dbReference type="ARBA" id="ARBA00023012"/>
    </source>
</evidence>
<evidence type="ECO:0000259" key="4">
    <source>
        <dbReference type="PROSITE" id="PS50110"/>
    </source>
</evidence>
<keyword evidence="2" id="KW-0902">Two-component regulatory system</keyword>
<reference evidence="5 6" key="1">
    <citation type="journal article" date="2013" name="Genome Announc.">
        <title>Draft Genome Sequence of Desulfotignum phosphitoxidans DSM 13687 Strain FiPS-3.</title>
        <authorList>
            <person name="Poehlein A."/>
            <person name="Daniel R."/>
            <person name="Simeonova D.D."/>
        </authorList>
    </citation>
    <scope>NUCLEOTIDE SEQUENCE [LARGE SCALE GENOMIC DNA]</scope>
    <source>
        <strain evidence="5 6">DSM 13687</strain>
    </source>
</reference>
<dbReference type="Proteomes" id="UP000014216">
    <property type="component" value="Unassembled WGS sequence"/>
</dbReference>
<dbReference type="SUPFAM" id="SSF52172">
    <property type="entry name" value="CheY-like"/>
    <property type="match status" value="1"/>
</dbReference>
<dbReference type="InterPro" id="IPR001789">
    <property type="entry name" value="Sig_transdc_resp-reg_receiver"/>
</dbReference>
<keyword evidence="1 3" id="KW-0597">Phosphoprotein</keyword>
<dbReference type="GO" id="GO:0000160">
    <property type="term" value="P:phosphorelay signal transduction system"/>
    <property type="evidence" value="ECO:0007669"/>
    <property type="project" value="UniProtKB-KW"/>
</dbReference>
<feature type="modified residue" description="4-aspartylphosphate" evidence="3">
    <location>
        <position position="54"/>
    </location>
</feature>
<dbReference type="PANTHER" id="PTHR44591">
    <property type="entry name" value="STRESS RESPONSE REGULATOR PROTEIN 1"/>
    <property type="match status" value="1"/>
</dbReference>
<evidence type="ECO:0000256" key="3">
    <source>
        <dbReference type="PROSITE-ProRule" id="PRU00169"/>
    </source>
</evidence>
<proteinExistence type="predicted"/>
<evidence type="ECO:0000313" key="6">
    <source>
        <dbReference type="Proteomes" id="UP000014216"/>
    </source>
</evidence>